<evidence type="ECO:0000313" key="6">
    <source>
        <dbReference type="EMBL" id="MDR7153148.1"/>
    </source>
</evidence>
<dbReference type="PANTHER" id="PTHR47506">
    <property type="entry name" value="TRANSCRIPTIONAL REGULATORY PROTEIN"/>
    <property type="match status" value="1"/>
</dbReference>
<feature type="DNA-binding region" description="H-T-H motif" evidence="4">
    <location>
        <begin position="32"/>
        <end position="51"/>
    </location>
</feature>
<evidence type="ECO:0000256" key="2">
    <source>
        <dbReference type="ARBA" id="ARBA00023125"/>
    </source>
</evidence>
<keyword evidence="1" id="KW-0805">Transcription regulation</keyword>
<dbReference type="EMBL" id="JAVDWU010000018">
    <property type="protein sequence ID" value="MDR7153148.1"/>
    <property type="molecule type" value="Genomic_DNA"/>
</dbReference>
<proteinExistence type="predicted"/>
<evidence type="ECO:0000259" key="5">
    <source>
        <dbReference type="PROSITE" id="PS50977"/>
    </source>
</evidence>
<evidence type="ECO:0000313" key="7">
    <source>
        <dbReference type="Proteomes" id="UP001265700"/>
    </source>
</evidence>
<dbReference type="SUPFAM" id="SSF46689">
    <property type="entry name" value="Homeodomain-like"/>
    <property type="match status" value="1"/>
</dbReference>
<dbReference type="InterPro" id="IPR001647">
    <property type="entry name" value="HTH_TetR"/>
</dbReference>
<dbReference type="InterPro" id="IPR054156">
    <property type="entry name" value="YxaF_TetR_C"/>
</dbReference>
<dbReference type="Gene3D" id="1.10.357.10">
    <property type="entry name" value="Tetracycline Repressor, domain 2"/>
    <property type="match status" value="1"/>
</dbReference>
<dbReference type="Pfam" id="PF00440">
    <property type="entry name" value="TetR_N"/>
    <property type="match status" value="1"/>
</dbReference>
<evidence type="ECO:0000256" key="4">
    <source>
        <dbReference type="PROSITE-ProRule" id="PRU00335"/>
    </source>
</evidence>
<dbReference type="PANTHER" id="PTHR47506:SF3">
    <property type="entry name" value="HTH-TYPE TRANSCRIPTIONAL REGULATOR LMRA"/>
    <property type="match status" value="1"/>
</dbReference>
<keyword evidence="2 4" id="KW-0238">DNA-binding</keyword>
<accession>A0ABU1WV33</accession>
<dbReference type="InterPro" id="IPR036271">
    <property type="entry name" value="Tet_transcr_reg_TetR-rel_C_sf"/>
</dbReference>
<protein>
    <submittedName>
        <fullName evidence="6">TetR/AcrR family transcriptional repressor of lmrAB and yxaGH operons</fullName>
    </submittedName>
</protein>
<name>A0ABU1WV33_9BURK</name>
<reference evidence="6 7" key="1">
    <citation type="submission" date="2023-07" db="EMBL/GenBank/DDBJ databases">
        <title>Sorghum-associated microbial communities from plants grown in Nebraska, USA.</title>
        <authorList>
            <person name="Schachtman D."/>
        </authorList>
    </citation>
    <scope>NUCLEOTIDE SEQUENCE [LARGE SCALE GENOMIC DNA]</scope>
    <source>
        <strain evidence="6 7">4249</strain>
    </source>
</reference>
<gene>
    <name evidence="6" type="ORF">J2W49_005128</name>
</gene>
<comment type="caution">
    <text evidence="6">The sequence shown here is derived from an EMBL/GenBank/DDBJ whole genome shotgun (WGS) entry which is preliminary data.</text>
</comment>
<feature type="domain" description="HTH tetR-type" evidence="5">
    <location>
        <begin position="9"/>
        <end position="69"/>
    </location>
</feature>
<dbReference type="RefSeq" id="WP_310322649.1">
    <property type="nucleotide sequence ID" value="NZ_JAVDWU010000018.1"/>
</dbReference>
<sequence length="200" mass="21498">MPDSEAPNPGTRERLIAAMADALRRRGLHGIGLTELLAQAGAPKGVLYHHFPGGKTELAIAAIDQVMDRMLLGLDTLLTRIPDPIEALRHWMTSATARLRDTGFECGCPLATVALETTPDDPLLRAALDRAFARMRDRIAQALEQGGEPRESVQGLAALIVAAYEGGLLQARVAQSTQPIEQATHTLLSLLTLRSQGARP</sequence>
<evidence type="ECO:0000256" key="3">
    <source>
        <dbReference type="ARBA" id="ARBA00023163"/>
    </source>
</evidence>
<dbReference type="SUPFAM" id="SSF48498">
    <property type="entry name" value="Tetracyclin repressor-like, C-terminal domain"/>
    <property type="match status" value="1"/>
</dbReference>
<dbReference type="InterPro" id="IPR009057">
    <property type="entry name" value="Homeodomain-like_sf"/>
</dbReference>
<dbReference type="PROSITE" id="PS50977">
    <property type="entry name" value="HTH_TETR_2"/>
    <property type="match status" value="1"/>
</dbReference>
<keyword evidence="3" id="KW-0804">Transcription</keyword>
<keyword evidence="7" id="KW-1185">Reference proteome</keyword>
<dbReference type="Proteomes" id="UP001265700">
    <property type="component" value="Unassembled WGS sequence"/>
</dbReference>
<organism evidence="6 7">
    <name type="scientific">Hydrogenophaga palleronii</name>
    <dbReference type="NCBI Taxonomy" id="65655"/>
    <lineage>
        <taxon>Bacteria</taxon>
        <taxon>Pseudomonadati</taxon>
        <taxon>Pseudomonadota</taxon>
        <taxon>Betaproteobacteria</taxon>
        <taxon>Burkholderiales</taxon>
        <taxon>Comamonadaceae</taxon>
        <taxon>Hydrogenophaga</taxon>
    </lineage>
</organism>
<evidence type="ECO:0000256" key="1">
    <source>
        <dbReference type="ARBA" id="ARBA00023015"/>
    </source>
</evidence>
<dbReference type="Pfam" id="PF21993">
    <property type="entry name" value="TetR_C_13_2"/>
    <property type="match status" value="1"/>
</dbReference>